<dbReference type="EMBL" id="LLZS01000003">
    <property type="protein sequence ID" value="KUR72194.1"/>
    <property type="molecule type" value="Genomic_DNA"/>
</dbReference>
<keyword evidence="2 8" id="KW-0813">Transport</keyword>
<proteinExistence type="inferred from homology"/>
<dbReference type="InterPro" id="IPR012910">
    <property type="entry name" value="Plug_dom"/>
</dbReference>
<dbReference type="PROSITE" id="PS52016">
    <property type="entry name" value="TONB_DEPENDENT_REC_3"/>
    <property type="match status" value="1"/>
</dbReference>
<keyword evidence="6 8" id="KW-0472">Membrane</keyword>
<sequence>MKGPIALPVSGGCMALAAVLAGSVPHAARAEAPEQTILVTAPGAGVDSDDALGLSREDLARNGRPDLIGALTRQLPGVTLQDAQGNPWQPVLVYRGQTASGAQGQSQGLAAYLDGARFNLPFGDTVSLDLLPDAALRSVELVDSSPVYGLNALGGALVLETATGRSAPGVAGSASLGAYGAHDASLAAGGTAGHFSGFVALQSRGEAGWRDFSSSRLASGYADLGYDGAAAGLHAKLILASTGLSGNGAAPEDLLAVRRAAVFTHPDRTENRFARLSLHPWADLAPTTRFQAVFYALWQSSRMLNGDAADIERCEDEPGQLCLEADSEGEKRAEALTDRLGRPIHALTGDPIYAVLNRGELRSRAFGLLAQITDRRPLLGGGNVLTLGTSLDYGRSSFVATTALGTLDDTRGVQAAGPVIAQTDKAIAPASVVARNLYAGFFAAETLPLGPHLQLEAGMRYNYAAIRLDDRLGTALTGRHFFTRLNPGLELDWNATPGLSLRAGYAETNRAPTPAELSCADPEAPCSLANFFVADPPLRQVIARTWELGAAGHLSAHGWRVSWLASAYRAESQDEIRRVASGVRGRAYFQNLGNARRQGVELSLTADRGGLSVGATYAFTDATNRSLVRIASPGNPAADGDGAITVHPSDRLPGVPRHSANLNIDYAGNAGTKRRFSLGITLSARSSQLLAGDDTNRAAPLPGYLLIDLRGGIELVRDFVLFAEVRNLLGHAYATFGTFGEIGGVPLAEAPGAASPRFLGPGAPRRWTIGIKRGF</sequence>
<feature type="domain" description="TonB-dependent receptor plug" evidence="11">
    <location>
        <begin position="54"/>
        <end position="156"/>
    </location>
</feature>
<dbReference type="GO" id="GO:0044718">
    <property type="term" value="P:siderophore transmembrane transport"/>
    <property type="evidence" value="ECO:0007669"/>
    <property type="project" value="TreeGrafter"/>
</dbReference>
<keyword evidence="5 9" id="KW-0798">TonB box</keyword>
<evidence type="ECO:0000256" key="8">
    <source>
        <dbReference type="PROSITE-ProRule" id="PRU01360"/>
    </source>
</evidence>
<evidence type="ECO:0000256" key="7">
    <source>
        <dbReference type="ARBA" id="ARBA00023237"/>
    </source>
</evidence>
<reference evidence="12 13" key="1">
    <citation type="submission" date="2015-10" db="EMBL/GenBank/DDBJ databases">
        <title>Draft genome sequence of Novosphingobium fuchskuhlense DSM 25065 isolated from a surface water sample of the southwest basin of Lake Grosse Fuchskuhle.</title>
        <authorList>
            <person name="Ruckert C."/>
            <person name="Winkler A."/>
            <person name="Glaeser J."/>
            <person name="Grossart H.-P."/>
            <person name="Kalinowski J."/>
            <person name="Glaeser S."/>
        </authorList>
    </citation>
    <scope>NUCLEOTIDE SEQUENCE [LARGE SCALE GENOMIC DNA]</scope>
    <source>
        <strain evidence="12 13">FNE08-7</strain>
    </source>
</reference>
<accession>A0A117UWM0</accession>
<dbReference type="Pfam" id="PF07715">
    <property type="entry name" value="Plug"/>
    <property type="match status" value="1"/>
</dbReference>
<evidence type="ECO:0000259" key="10">
    <source>
        <dbReference type="Pfam" id="PF00593"/>
    </source>
</evidence>
<evidence type="ECO:0000256" key="6">
    <source>
        <dbReference type="ARBA" id="ARBA00023136"/>
    </source>
</evidence>
<dbReference type="GO" id="GO:0009279">
    <property type="term" value="C:cell outer membrane"/>
    <property type="evidence" value="ECO:0007669"/>
    <property type="project" value="UniProtKB-SubCell"/>
</dbReference>
<comment type="caution">
    <text evidence="12">The sequence shown here is derived from an EMBL/GenBank/DDBJ whole genome shotgun (WGS) entry which is preliminary data.</text>
</comment>
<keyword evidence="7 8" id="KW-0998">Cell outer membrane</keyword>
<dbReference type="RefSeq" id="WP_067906366.1">
    <property type="nucleotide sequence ID" value="NZ_KQ954244.1"/>
</dbReference>
<evidence type="ECO:0000313" key="13">
    <source>
        <dbReference type="Proteomes" id="UP000058012"/>
    </source>
</evidence>
<evidence type="ECO:0000256" key="2">
    <source>
        <dbReference type="ARBA" id="ARBA00022448"/>
    </source>
</evidence>
<name>A0A117UWM0_9SPHN</name>
<dbReference type="STRING" id="1117702.AQZ52_02565"/>
<keyword evidence="4 8" id="KW-0812">Transmembrane</keyword>
<dbReference type="PANTHER" id="PTHR30069:SF39">
    <property type="entry name" value="BLL6183 PROTEIN"/>
    <property type="match status" value="1"/>
</dbReference>
<evidence type="ECO:0000256" key="5">
    <source>
        <dbReference type="ARBA" id="ARBA00023077"/>
    </source>
</evidence>
<evidence type="ECO:0000256" key="3">
    <source>
        <dbReference type="ARBA" id="ARBA00022452"/>
    </source>
</evidence>
<keyword evidence="13" id="KW-1185">Reference proteome</keyword>
<dbReference type="InterPro" id="IPR037066">
    <property type="entry name" value="Plug_dom_sf"/>
</dbReference>
<protein>
    <submittedName>
        <fullName evidence="12">TonB-dependent receptor</fullName>
    </submittedName>
</protein>
<dbReference type="InterPro" id="IPR039426">
    <property type="entry name" value="TonB-dep_rcpt-like"/>
</dbReference>
<organism evidence="12 13">
    <name type="scientific">Novosphingobium fuchskuhlense</name>
    <dbReference type="NCBI Taxonomy" id="1117702"/>
    <lineage>
        <taxon>Bacteria</taxon>
        <taxon>Pseudomonadati</taxon>
        <taxon>Pseudomonadota</taxon>
        <taxon>Alphaproteobacteria</taxon>
        <taxon>Sphingomonadales</taxon>
        <taxon>Sphingomonadaceae</taxon>
        <taxon>Novosphingobium</taxon>
    </lineage>
</organism>
<dbReference type="Gene3D" id="2.40.170.20">
    <property type="entry name" value="TonB-dependent receptor, beta-barrel domain"/>
    <property type="match status" value="1"/>
</dbReference>
<keyword evidence="12" id="KW-0675">Receptor</keyword>
<comment type="similarity">
    <text evidence="8 9">Belongs to the TonB-dependent receptor family.</text>
</comment>
<gene>
    <name evidence="12" type="ORF">AQZ52_02565</name>
</gene>
<feature type="domain" description="TonB-dependent receptor-like beta-barrel" evidence="10">
    <location>
        <begin position="378"/>
        <end position="728"/>
    </location>
</feature>
<keyword evidence="3 8" id="KW-1134">Transmembrane beta strand</keyword>
<evidence type="ECO:0000256" key="9">
    <source>
        <dbReference type="RuleBase" id="RU003357"/>
    </source>
</evidence>
<evidence type="ECO:0000256" key="4">
    <source>
        <dbReference type="ARBA" id="ARBA00022692"/>
    </source>
</evidence>
<dbReference type="PANTHER" id="PTHR30069">
    <property type="entry name" value="TONB-DEPENDENT OUTER MEMBRANE RECEPTOR"/>
    <property type="match status" value="1"/>
</dbReference>
<dbReference type="InterPro" id="IPR000531">
    <property type="entry name" value="Beta-barrel_TonB"/>
</dbReference>
<dbReference type="SUPFAM" id="SSF56935">
    <property type="entry name" value="Porins"/>
    <property type="match status" value="1"/>
</dbReference>
<evidence type="ECO:0000259" key="11">
    <source>
        <dbReference type="Pfam" id="PF07715"/>
    </source>
</evidence>
<comment type="subcellular location">
    <subcellularLocation>
        <location evidence="1 8">Cell outer membrane</location>
        <topology evidence="1 8">Multi-pass membrane protein</topology>
    </subcellularLocation>
</comment>
<dbReference type="Proteomes" id="UP000058012">
    <property type="component" value="Unassembled WGS sequence"/>
</dbReference>
<dbReference type="Gene3D" id="2.170.130.10">
    <property type="entry name" value="TonB-dependent receptor, plug domain"/>
    <property type="match status" value="1"/>
</dbReference>
<dbReference type="Pfam" id="PF00593">
    <property type="entry name" value="TonB_dep_Rec_b-barrel"/>
    <property type="match status" value="1"/>
</dbReference>
<evidence type="ECO:0000313" key="12">
    <source>
        <dbReference type="EMBL" id="KUR72194.1"/>
    </source>
</evidence>
<dbReference type="InterPro" id="IPR036942">
    <property type="entry name" value="Beta-barrel_TonB_sf"/>
</dbReference>
<dbReference type="GO" id="GO:0015344">
    <property type="term" value="F:siderophore uptake transmembrane transporter activity"/>
    <property type="evidence" value="ECO:0007669"/>
    <property type="project" value="TreeGrafter"/>
</dbReference>
<evidence type="ECO:0000256" key="1">
    <source>
        <dbReference type="ARBA" id="ARBA00004571"/>
    </source>
</evidence>
<dbReference type="AlphaFoldDB" id="A0A117UWM0"/>